<evidence type="ECO:0000256" key="9">
    <source>
        <dbReference type="ARBA" id="ARBA00022741"/>
    </source>
</evidence>
<proteinExistence type="predicted"/>
<keyword evidence="3" id="KW-1048">Host nucleus</keyword>
<protein>
    <recommendedName>
        <fullName evidence="2">Replication-associated protein</fullName>
    </recommendedName>
</protein>
<keyword evidence="8" id="KW-0479">Metal-binding</keyword>
<dbReference type="GO" id="GO:0003677">
    <property type="term" value="F:DNA binding"/>
    <property type="evidence" value="ECO:0007669"/>
    <property type="project" value="UniProtKB-KW"/>
</dbReference>
<keyword evidence="4" id="KW-0808">Transferase</keyword>
<dbReference type="EMBL" id="MZ556166">
    <property type="protein sequence ID" value="UBJ26151.1"/>
    <property type="molecule type" value="Genomic_DNA"/>
</dbReference>
<evidence type="ECO:0000313" key="15">
    <source>
        <dbReference type="EMBL" id="UBJ26151.1"/>
    </source>
</evidence>
<dbReference type="GO" id="GO:0004519">
    <property type="term" value="F:endonuclease activity"/>
    <property type="evidence" value="ECO:0007669"/>
    <property type="project" value="UniProtKB-KW"/>
</dbReference>
<keyword evidence="6" id="KW-0235">DNA replication</keyword>
<dbReference type="GO" id="GO:0016787">
    <property type="term" value="F:hydrolase activity"/>
    <property type="evidence" value="ECO:0007669"/>
    <property type="project" value="UniProtKB-KW"/>
</dbReference>
<evidence type="ECO:0000256" key="8">
    <source>
        <dbReference type="ARBA" id="ARBA00022723"/>
    </source>
</evidence>
<dbReference type="GO" id="GO:0016779">
    <property type="term" value="F:nucleotidyltransferase activity"/>
    <property type="evidence" value="ECO:0007669"/>
    <property type="project" value="UniProtKB-KW"/>
</dbReference>
<accession>A0A8K1HIM1</accession>
<dbReference type="GO" id="GO:0006260">
    <property type="term" value="P:DNA replication"/>
    <property type="evidence" value="ECO:0007669"/>
    <property type="project" value="UniProtKB-KW"/>
</dbReference>
<evidence type="ECO:0000259" key="14">
    <source>
        <dbReference type="PROSITE" id="PS52020"/>
    </source>
</evidence>
<keyword evidence="13" id="KW-0238">DNA-binding</keyword>
<organism evidence="15">
    <name type="scientific">Red panda feces-associated gemycircularvirus</name>
    <dbReference type="NCBI Taxonomy" id="2864013"/>
    <lineage>
        <taxon>Viruses</taxon>
        <taxon>Monodnaviria</taxon>
        <taxon>Shotokuvirae</taxon>
        <taxon>Cressdnaviricota</taxon>
        <taxon>Repensiviricetes</taxon>
        <taxon>Geplafuvirales</taxon>
        <taxon>Genomoviridae</taxon>
        <taxon>Gemycircularvirus</taxon>
    </lineage>
</organism>
<dbReference type="GO" id="GO:0046872">
    <property type="term" value="F:metal ion binding"/>
    <property type="evidence" value="ECO:0007669"/>
    <property type="project" value="UniProtKB-KW"/>
</dbReference>
<dbReference type="SUPFAM" id="SSF52540">
    <property type="entry name" value="P-loop containing nucleoside triphosphate hydrolases"/>
    <property type="match status" value="1"/>
</dbReference>
<evidence type="ECO:0000256" key="10">
    <source>
        <dbReference type="ARBA" id="ARBA00022759"/>
    </source>
</evidence>
<sequence length="320" mass="36351">MPSAFHLKNRRYVLFTYSQAGPDFDYWAVVDLLGDLGAECIIGREEHADGGIHFHVFTDFGRLFSTRKVRVFDVGGKHPNIKPIGRTPATAYDYAIKDGDVVAGGLGRPGGDCDWDPDNFWSSAAHCGSADEFLHFCDQLAPRDLIRSFPNFRAYANWKWDTGVPQYDQPVGAIFDTTAAPGIDEWLRKSLVLFGPYGCGKTVWARSLNTHIYFGSQWSGKVAFQGLDDAEYAIFDDWKGGLKGLPGYKDWFGAQWHVSMRQLHHDARLVEWGRPIIWLCNRDPRILSHERDEIDWEWMDRACDFVEVTGQLTTFRASTE</sequence>
<evidence type="ECO:0000256" key="4">
    <source>
        <dbReference type="ARBA" id="ARBA00022679"/>
    </source>
</evidence>
<keyword evidence="10" id="KW-0255">Endonuclease</keyword>
<evidence type="ECO:0000256" key="12">
    <source>
        <dbReference type="ARBA" id="ARBA00023124"/>
    </source>
</evidence>
<evidence type="ECO:0000256" key="2">
    <source>
        <dbReference type="ARBA" id="ARBA00014531"/>
    </source>
</evidence>
<keyword evidence="7" id="KW-0540">Nuclease</keyword>
<keyword evidence="5" id="KW-0548">Nucleotidyltransferase</keyword>
<evidence type="ECO:0000256" key="13">
    <source>
        <dbReference type="ARBA" id="ARBA00023125"/>
    </source>
</evidence>
<reference evidence="15" key="1">
    <citation type="submission" date="2021-07" db="EMBL/GenBank/DDBJ databases">
        <title>Communication and adaptive evolution of viruses within giant pandas and their associated organisms in a local ecological environment.</title>
        <authorList>
            <person name="Zhao M."/>
            <person name="Liu S."/>
            <person name="Zhang W."/>
        </authorList>
    </citation>
    <scope>NUCLEOTIDE SEQUENCE</scope>
    <source>
        <strain evidence="15">Rpf278geno01-12</strain>
    </source>
</reference>
<dbReference type="InterPro" id="IPR049912">
    <property type="entry name" value="CRESS_DNA_REP"/>
</dbReference>
<dbReference type="Gene3D" id="3.40.1310.20">
    <property type="match status" value="1"/>
</dbReference>
<dbReference type="SUPFAM" id="SSF55464">
    <property type="entry name" value="Origin of replication-binding domain, RBD-like"/>
    <property type="match status" value="1"/>
</dbReference>
<keyword evidence="12" id="KW-0190">Covalent protein-DNA linkage</keyword>
<evidence type="ECO:0000256" key="11">
    <source>
        <dbReference type="ARBA" id="ARBA00022801"/>
    </source>
</evidence>
<feature type="domain" description="CRESS-DNA virus Rep endonuclease" evidence="14">
    <location>
        <begin position="7"/>
        <end position="109"/>
    </location>
</feature>
<keyword evidence="11" id="KW-0378">Hydrolase</keyword>
<evidence type="ECO:0000256" key="7">
    <source>
        <dbReference type="ARBA" id="ARBA00022722"/>
    </source>
</evidence>
<name>A0A8K1HIM1_9VIRU</name>
<comment type="subcellular location">
    <subcellularLocation>
        <location evidence="1">Host nucleus</location>
    </subcellularLocation>
</comment>
<evidence type="ECO:0000256" key="6">
    <source>
        <dbReference type="ARBA" id="ARBA00022705"/>
    </source>
</evidence>
<evidence type="ECO:0000256" key="5">
    <source>
        <dbReference type="ARBA" id="ARBA00022695"/>
    </source>
</evidence>
<keyword evidence="9" id="KW-0547">Nucleotide-binding</keyword>
<evidence type="ECO:0000256" key="1">
    <source>
        <dbReference type="ARBA" id="ARBA00004147"/>
    </source>
</evidence>
<evidence type="ECO:0000256" key="3">
    <source>
        <dbReference type="ARBA" id="ARBA00022562"/>
    </source>
</evidence>
<dbReference type="Gene3D" id="3.40.50.300">
    <property type="entry name" value="P-loop containing nucleotide triphosphate hydrolases"/>
    <property type="match status" value="1"/>
</dbReference>
<dbReference type="GO" id="GO:0000166">
    <property type="term" value="F:nucleotide binding"/>
    <property type="evidence" value="ECO:0007669"/>
    <property type="project" value="UniProtKB-KW"/>
</dbReference>
<dbReference type="InterPro" id="IPR027417">
    <property type="entry name" value="P-loop_NTPase"/>
</dbReference>
<dbReference type="GO" id="GO:0042025">
    <property type="term" value="C:host cell nucleus"/>
    <property type="evidence" value="ECO:0007669"/>
    <property type="project" value="UniProtKB-SubCell"/>
</dbReference>
<dbReference type="PROSITE" id="PS52020">
    <property type="entry name" value="CRESS_DNA_REP"/>
    <property type="match status" value="1"/>
</dbReference>